<evidence type="ECO:0000313" key="2">
    <source>
        <dbReference type="EMBL" id="TFV48254.1"/>
    </source>
</evidence>
<feature type="region of interest" description="Disordered" evidence="1">
    <location>
        <begin position="1836"/>
        <end position="1857"/>
    </location>
</feature>
<name>A0A4Y9LZC6_9BRAD</name>
<organism evidence="2 3">
    <name type="scientific">Bradyrhizobium niftali</name>
    <dbReference type="NCBI Taxonomy" id="2560055"/>
    <lineage>
        <taxon>Bacteria</taxon>
        <taxon>Pseudomonadati</taxon>
        <taxon>Pseudomonadota</taxon>
        <taxon>Alphaproteobacteria</taxon>
        <taxon>Hyphomicrobiales</taxon>
        <taxon>Nitrobacteraceae</taxon>
        <taxon>Bradyrhizobium</taxon>
    </lineage>
</organism>
<dbReference type="Proteomes" id="UP000297966">
    <property type="component" value="Unassembled WGS sequence"/>
</dbReference>
<evidence type="ECO:0000313" key="3">
    <source>
        <dbReference type="Proteomes" id="UP000297966"/>
    </source>
</evidence>
<protein>
    <submittedName>
        <fullName evidence="2">Uncharacterized protein</fullName>
    </submittedName>
</protein>
<sequence length="3866" mass="421496">MTGLRAFGGPLPGGLSWELQLEGDIASGAPGKIFEYDGPSPEKLNRAVFQITKVIVKADVTEPVSVALAKPIDVPAGLIKEDKTGFRTEAELNGELTTALNAAKASLVRQFAALLHEAQRRLQVVEISATGAVFLGVASPFGSGNAFAGGSIKLRLLDESMLEQNPPQIKFSGRCEVVGGASLSIGAVKRSVSLVCIVEMETSATLRIDVDDFNISLPEFELPSLNLPSIHSPLKLKSGLNGLAGAFHRLVSKVEAAKIEASFEQDPAPGPNEEARLALRVRPGGAGGIDWAVVTQDLAEGDWADALIEGKLAKFKATIKQNKDGGAAPVATFEAMRFASTATKLVVDATITVRDPLEVQPGTSRFGPLEVSWEGLTVVPSVSTGGESLWVDVSFRRLIVRVRDEPTAFLAFSGKLKLSPKGAQITELRLVEPYPIQLIADAAAAVAREAAPIVKIMFELVASAAKQAEEIIVIIGKMAAAVARAAVLVAGEIVDSVADLVSKILSGIAELIGAALKELRNLSKDTPNLVVEIRIATDPIELRQVLITLPPVAEPNPATGRKIAGGALGVQVDIDNGWQPGLLIDFVSQPGAYLTLTHDVVAAGAKLTAASLSTDLWLKSTTAGASTTKPVRDADAGTGDRAAKPLLELDLNLLDSANAGSLVVVVAGLNRGNPIFLQCLDGEVTDLPLPVPSASIKAKTVSGAFVLKPIQDKFDVSVQFDKKRILPLLGMGEPGMETSGPKPPSFLDKLQNSLSNVIWVKDTNTKANISGPNRFAEVDLILGLKAAGVETEVTLQTKLSLDNFDVTVEAGKLFPIKSRRIEEHALGLVWVVEQKKEEERLADTPVDMFQLGFTGGQSGFELNTTNARMELRFDGLSSDGKGVVFDVDIFKISAGGLDLKARVRDAAVQMNGIDVPFRFTGGSLEIKAGRLVSASIAGRGSLPPKLIGDADCTVALTFGEDAKEGIVLQSGKVELDKKGDPIVCHASRFTLTITDLDISFVKDNGYHFYYLVTGSLRFTPKSGEFESGLLQFLDGVEMNLERTPLSADPRVLLKHISFQKSLNPKKTFSLFNLFSFEIRGFGYHPASPKFGGDPAVNVSGQIKFVEIGDIMQPKIDFHGLWIAPPAKGQSLPRIRADGLGVDLNLKGAIHVRGAVLAVDPGTTVEGTELAPPGYNTYGFLGEGELEIPGFGNLAASLGFLELEREDHPGERRKSFFFYAEKRQMAVEIPAVVWTFYLREVGFGFGFRYTLEALAAADRATSIPKLISALDDISKRQGDLHKFSAWRPEVEGDHVTLALKGAIQAYPAEKSWKEEAEEAAENPFLFDLVAAIRSDFTLFMGLRGWLGTNYIDYLKDKDKLRSNPGLRGYLYISAPHKRLLARGIGDSQGYIGNRIPALAKSGDSEPPLRRALRSIDWSVTLFIKPGLFHYEMGWPDQLVVRLMNEPNMRVTVRGGMIFRAADDGLLWGYNIEADAFFRFGGALQIGPVGVAGEATLDAHLVARVICYLSWRIKGSLIYGLIALDASLAMSIRAWLEVDLGFKSFTIRISFSRSLQLSASVEMVISTEGVGAQVHARVAISAFGCTLSVSIGFTLGATQLAEARARVQRFMAMSITAEEPDAAPVAASSSGDQRIESDAKNAEAPAMAPPQEQVVKPNPTNASLKPSQYRAQFGAATQPTDFWLVLHRVGSGDDCYALLVPCEPGKEITDRSSFYAAPTEFKPKTGERSEDAPAYQLRGPAGDWNQPGVERWDAATITWQPVKADPADPTTAGIKVRWNKPVQTEQPTGTGPEKFTLAHLFDECFLTDTEWRIGEDGGPYRVTLAAWCEPPLRRHDRAEDSEGVTEQERIAARDTAQRARAATAAENPVVEAVHLARSTVLSMFLEQFVALPDTGLRDEAFAHVSHLGLVFRGKATDLARLANLHIEKLERDDKDETAKPVAKSGKITIFNGKDTWFEEQDPILASGRSTVAPDGIKLDWRLHLAWSDGDPEHFLHHYEIRRTIEGQEFTPRIMKVKPAATIGGCEGGVVKLIRPDWQFTDDLADIAADLRAALLPARDESQALQAAINWVNLIGGDDSISVTYTVMPVDIAGTRGLPKSFLVDVAKPRPPIRPAEAELRFVVTKMGQGVKGDVPWTSDLAPKGNVGVVMALRDPFRSEKDWSSGSLRVVRNYRLIADPESIRPSGHYGTDGLTDRRLGPPSGVGPTADELIWIVNFRDKDRDLFLDVRRGGPNNTDVDWIEPDHDTLAKFPLWRRLDGQTINEFDLKFDKRPPVRKLNPEDRDPEGIGSSDVFLGSLWRRENGDRERIATRFSLETFHTVMDDSDPKQPKIVATFNSKRTPVAIEVRVQPLVDDGSGQNVGLMRPEAFEWPVHLDMPPHLAGQVRAESGFARFRVPPVGAVGGLDSLIGGEPPALVRDADRRVLTRISFAASSGFDASSATGIDKIHQTAVAGYDVHELDLDDLARLDTSTVKLEENAKTWRRARRVARVERVSPEMARLMPDHNRDWQGWQAHYPSETWRLLNRGQGRDRQSQPIRAPWYSPAESTLHFAERVPRIRLMPTAPEGAVTDLMRNGRPFAVRAQLVAAAGSRAEKTLLSIAPSLEVALTGCGWERTALAAGEGDPDRLAFYPNVGHCEFGANSEDQRFSARLLREALLGFGWKPSPAIVEIFTEDRTALDGLAVELTGHTLIRGAHIETGKWIEPLDFKTFRHPLLEEVIGELEYQLTQTALYRRYVVTPQSVQPGDAKDFAGFLSATIAEKDPYGWAALHQLGLAVTLRLYDRDQDRFVLPSELLGRIDPVMKEAARRYRSVFGDDNALGDPFVDVLLKPGSDRLAGPFNAVLSTSSVEDETAGLNLDDDGLAMAQLSLRPRRAKCWKYYLLGMGWSKGNWPSAQIAAGNPKSNSKIWKTISIAGYELCFENQIGKPTFEVLRVADGRIVEVRPPETAPAGTPGQMESAPASLQTTAWPKGRVLSTKLDPGLSLFFRVAADETIDLATALTVRARIVITTATGDKAVDRKQTFVLFKDLRQFIIDERKDFDPPADDPVDFPAKPFADEHDDVPGLVELKSPAAVSERVTRRSPFELFGEIKADIWSVMAVAEASRPDNIEPGTPKSTTASMAAFASLRRNLGAALPDFAWPAKSSDGRLVQPTYDDYQQVMGAYLGWSQRFLDHGAVAVEAPELPYGLAAPVKAQPWHLAADSDGMLTLSFLHADRWAHARAYAVRPTPRYQNLALGAGYYGDDQEDSERLVTRGLLEGNKDDANRFKKPIGYAVAVSPRTERIEPPVILGSRLTGRKDDGSSGEIWELVVARHGEEALAFSNRSLFARLGTEGTALTFAREYRDRDWPDRLRQARADDTWPEDVQLYPKRLVGPLKRPLGDNDIDGKTLGEVADRYPSLWKGADIWRIDQLPPHYRVTALAVARAGLVVSNVVSAVQDETPRQQLKGREVEKLLGNPAIEIVRDGHGKKSTIQVEGVRLISHADLTVEEAWPWIATDPDDHMARRDVVWWPDPNVTYALLRHGEGTSGTATEKTVLEEEDAVVQLVARPDTQADDQAPPVPIVVRCRGPRFEPQAADTKHAAGWPAVATNEIDKAFGPGPAKFGRQFHLAFSLVPRADGLIQEQTARYVPKDPDSSKQDPIRKDFNDKANEFALLRAERRLILKLDFEGLPDIAAVKKRFADASDALVAAADTLDASDDNERLAEALKDMAGNLKAEADALAGPALPDLALLSGERYRVLALLTSAADDAVLPPINTTLPLTLVIERTGAEILTVSDLPTQTEADGVLALDQHPFGKKGGVLWRLCRERLFGAAEEFKIRAVDRRNAIDMSKQKAGSQGPAHDWKAIGEIETDVAPPEWAAFASEA</sequence>
<feature type="compositionally biased region" description="Basic and acidic residues" evidence="1">
    <location>
        <begin position="1836"/>
        <end position="1855"/>
    </location>
</feature>
<evidence type="ECO:0000256" key="1">
    <source>
        <dbReference type="SAM" id="MobiDB-lite"/>
    </source>
</evidence>
<gene>
    <name evidence="2" type="ORF">E4K65_12580</name>
</gene>
<feature type="region of interest" description="Disordered" evidence="1">
    <location>
        <begin position="1619"/>
        <end position="1659"/>
    </location>
</feature>
<reference evidence="2 3" key="1">
    <citation type="submission" date="2019-03" db="EMBL/GenBank/DDBJ databases">
        <title>Bradyrhizobium diversity isolated from nodules of Chamaecrista fasciculata.</title>
        <authorList>
            <person name="Klepa M.S."/>
            <person name="Urquiaga M.O."/>
            <person name="Hungria M."/>
            <person name="Delamuta J.R."/>
        </authorList>
    </citation>
    <scope>NUCLEOTIDE SEQUENCE [LARGE SCALE GENOMIC DNA]</scope>
    <source>
        <strain evidence="2 3">CNPSo 3448</strain>
    </source>
</reference>
<dbReference type="OrthoDB" id="8166466at2"/>
<dbReference type="RefSeq" id="WP_135174426.1">
    <property type="nucleotide sequence ID" value="NZ_SPQT01000005.1"/>
</dbReference>
<dbReference type="EMBL" id="SPQT01000005">
    <property type="protein sequence ID" value="TFV48254.1"/>
    <property type="molecule type" value="Genomic_DNA"/>
</dbReference>
<feature type="compositionally biased region" description="Low complexity" evidence="1">
    <location>
        <begin position="1640"/>
        <end position="1651"/>
    </location>
</feature>
<keyword evidence="3" id="KW-1185">Reference proteome</keyword>
<comment type="caution">
    <text evidence="2">The sequence shown here is derived from an EMBL/GenBank/DDBJ whole genome shotgun (WGS) entry which is preliminary data.</text>
</comment>
<proteinExistence type="predicted"/>
<accession>A0A4Y9LZC6</accession>